<dbReference type="CDD" id="cd01095">
    <property type="entry name" value="Nitrilotriacetate_monoxgenase"/>
    <property type="match status" value="1"/>
</dbReference>
<dbReference type="PANTHER" id="PTHR30011:SF16">
    <property type="entry name" value="C2H2 FINGER DOMAIN TRANSCRIPTION FACTOR (EUROFUNG)-RELATED"/>
    <property type="match status" value="1"/>
</dbReference>
<dbReference type="Pfam" id="PF00296">
    <property type="entry name" value="Bac_luciferase"/>
    <property type="match status" value="1"/>
</dbReference>
<name>A0ABV5W777_9BACL</name>
<evidence type="ECO:0000313" key="8">
    <source>
        <dbReference type="Proteomes" id="UP001589619"/>
    </source>
</evidence>
<keyword evidence="1" id="KW-0285">Flavoprotein</keyword>
<protein>
    <submittedName>
        <fullName evidence="7">LLM class flavin-dependent oxidoreductase</fullName>
        <ecNumber evidence="7">1.-.-.-</ecNumber>
    </submittedName>
</protein>
<keyword evidence="8" id="KW-1185">Reference proteome</keyword>
<organism evidence="7 8">
    <name type="scientific">Paenibacillus hodogayensis</name>
    <dbReference type="NCBI Taxonomy" id="279208"/>
    <lineage>
        <taxon>Bacteria</taxon>
        <taxon>Bacillati</taxon>
        <taxon>Bacillota</taxon>
        <taxon>Bacilli</taxon>
        <taxon>Bacillales</taxon>
        <taxon>Paenibacillaceae</taxon>
        <taxon>Paenibacillus</taxon>
    </lineage>
</organism>
<dbReference type="Proteomes" id="UP001589619">
    <property type="component" value="Unassembled WGS sequence"/>
</dbReference>
<keyword evidence="3 7" id="KW-0560">Oxidoreductase</keyword>
<feature type="domain" description="Luciferase-like" evidence="6">
    <location>
        <begin position="34"/>
        <end position="391"/>
    </location>
</feature>
<comment type="caution">
    <text evidence="7">The sequence shown here is derived from an EMBL/GenBank/DDBJ whole genome shotgun (WGS) entry which is preliminary data.</text>
</comment>
<dbReference type="InterPro" id="IPR036661">
    <property type="entry name" value="Luciferase-like_sf"/>
</dbReference>
<dbReference type="GO" id="GO:0016491">
    <property type="term" value="F:oxidoreductase activity"/>
    <property type="evidence" value="ECO:0007669"/>
    <property type="project" value="UniProtKB-KW"/>
</dbReference>
<reference evidence="7 8" key="1">
    <citation type="submission" date="2024-09" db="EMBL/GenBank/DDBJ databases">
        <authorList>
            <person name="Sun Q."/>
            <person name="Mori K."/>
        </authorList>
    </citation>
    <scope>NUCLEOTIDE SEQUENCE [LARGE SCALE GENOMIC DNA]</scope>
    <source>
        <strain evidence="7 8">JCM 12520</strain>
    </source>
</reference>
<gene>
    <name evidence="7" type="ORF">ACFFNY_32030</name>
</gene>
<proteinExistence type="inferred from homology"/>
<evidence type="ECO:0000256" key="4">
    <source>
        <dbReference type="ARBA" id="ARBA00023033"/>
    </source>
</evidence>
<comment type="similarity">
    <text evidence="5">Belongs to the NtaA/SnaA/DszA monooxygenase family.</text>
</comment>
<evidence type="ECO:0000256" key="2">
    <source>
        <dbReference type="ARBA" id="ARBA00022643"/>
    </source>
</evidence>
<evidence type="ECO:0000256" key="3">
    <source>
        <dbReference type="ARBA" id="ARBA00023002"/>
    </source>
</evidence>
<evidence type="ECO:0000313" key="7">
    <source>
        <dbReference type="EMBL" id="MFB9756230.1"/>
    </source>
</evidence>
<evidence type="ECO:0000256" key="1">
    <source>
        <dbReference type="ARBA" id="ARBA00022630"/>
    </source>
</evidence>
<dbReference type="EC" id="1.-.-.-" evidence="7"/>
<dbReference type="Gene3D" id="3.20.20.30">
    <property type="entry name" value="Luciferase-like domain"/>
    <property type="match status" value="1"/>
</dbReference>
<dbReference type="InterPro" id="IPR051260">
    <property type="entry name" value="Diverse_substr_monoxygenases"/>
</dbReference>
<keyword evidence="2" id="KW-0288">FMN</keyword>
<sequence length="451" mass="49507">MAERRQLKLGAMLLGVGRGTSTWRHPDAIADASVNVDVYRKWVEKAEEGKLDFVFIADGLYIEEKSIPHTLNRFEPLTLLSAMASVSKRIGLVGTLSTTYSDPFTAARQLASLDMLSGGRAGWNVVTSAIDGAALNFGKGGQPQAHPDHGLRYRIAEEFLRVARGLWDSWEDDAFLRDKASGVFFDPAKLHALHHRGDFFSVKGPLNIARSPQGHPVVFQAGSSDAGRAYAAREADAVFTGIEHETLDEAVAFYADVKGRAAALGRNPDDLLVFPAIAPIIGSTTEEAERRYAEVAGLVSVEEALDNLSRYYGHHDFTQYPLDEPFPELGDVGRNGYRSMIERFKRNARERGLTLRQTALQVATPRDAFAIGTPEQVADRIQERFEARGADGFVAGPVLPDGLERFVDEVVPILQQRGLFRQEYESDTLRGNLGLPVPLNRYAKAGAQAGK</sequence>
<dbReference type="PANTHER" id="PTHR30011">
    <property type="entry name" value="ALKANESULFONATE MONOOXYGENASE-RELATED"/>
    <property type="match status" value="1"/>
</dbReference>
<dbReference type="RefSeq" id="WP_344910429.1">
    <property type="nucleotide sequence ID" value="NZ_BAAAYO010000009.1"/>
</dbReference>
<dbReference type="EMBL" id="JBHMAG010000021">
    <property type="protein sequence ID" value="MFB9756230.1"/>
    <property type="molecule type" value="Genomic_DNA"/>
</dbReference>
<dbReference type="NCBIfam" id="TIGR03860">
    <property type="entry name" value="FMN_nitrolo"/>
    <property type="match status" value="1"/>
</dbReference>
<dbReference type="PIRSF" id="PIRSF000337">
    <property type="entry name" value="NTA_MOA"/>
    <property type="match status" value="1"/>
</dbReference>
<keyword evidence="4" id="KW-0503">Monooxygenase</keyword>
<evidence type="ECO:0000256" key="5">
    <source>
        <dbReference type="ARBA" id="ARBA00033748"/>
    </source>
</evidence>
<evidence type="ECO:0000259" key="6">
    <source>
        <dbReference type="Pfam" id="PF00296"/>
    </source>
</evidence>
<dbReference type="SUPFAM" id="SSF51679">
    <property type="entry name" value="Bacterial luciferase-like"/>
    <property type="match status" value="1"/>
</dbReference>
<dbReference type="InterPro" id="IPR016215">
    <property type="entry name" value="NTA_MOA"/>
</dbReference>
<accession>A0ABV5W777</accession>
<dbReference type="InterPro" id="IPR011251">
    <property type="entry name" value="Luciferase-like_dom"/>
</dbReference>